<evidence type="ECO:0000256" key="1">
    <source>
        <dbReference type="ARBA" id="ARBA00007409"/>
    </source>
</evidence>
<keyword evidence="3 7" id="KW-0808">Transferase</keyword>
<feature type="domain" description="GST C-terminal" evidence="6">
    <location>
        <begin position="80"/>
        <end position="202"/>
    </location>
</feature>
<keyword evidence="8" id="KW-1185">Reference proteome</keyword>
<dbReference type="Gene3D" id="1.20.1050.130">
    <property type="match status" value="1"/>
</dbReference>
<evidence type="ECO:0000256" key="3">
    <source>
        <dbReference type="ARBA" id="ARBA00022679"/>
    </source>
</evidence>
<dbReference type="Pfam" id="PF13409">
    <property type="entry name" value="GST_N_2"/>
    <property type="match status" value="1"/>
</dbReference>
<dbReference type="Proteomes" id="UP000799770">
    <property type="component" value="Unassembled WGS sequence"/>
</dbReference>
<dbReference type="EMBL" id="ML977316">
    <property type="protein sequence ID" value="KAF2119155.1"/>
    <property type="molecule type" value="Genomic_DNA"/>
</dbReference>
<dbReference type="SFLD" id="SFLDG00358">
    <property type="entry name" value="Main_(cytGST)"/>
    <property type="match status" value="1"/>
</dbReference>
<evidence type="ECO:0000313" key="7">
    <source>
        <dbReference type="EMBL" id="KAF2119155.1"/>
    </source>
</evidence>
<evidence type="ECO:0000259" key="6">
    <source>
        <dbReference type="PROSITE" id="PS50405"/>
    </source>
</evidence>
<dbReference type="OrthoDB" id="422574at2759"/>
<feature type="domain" description="GST N-terminal" evidence="5">
    <location>
        <begin position="2"/>
        <end position="83"/>
    </location>
</feature>
<dbReference type="SFLD" id="SFLDS00019">
    <property type="entry name" value="Glutathione_Transferase_(cytos"/>
    <property type="match status" value="1"/>
</dbReference>
<dbReference type="Pfam" id="PF00043">
    <property type="entry name" value="GST_C"/>
    <property type="match status" value="1"/>
</dbReference>
<dbReference type="PROSITE" id="PS50405">
    <property type="entry name" value="GST_CTER"/>
    <property type="match status" value="1"/>
</dbReference>
<sequence>MKPVQIHMAPHGPNPWKVILILEELSIAYEVDLFRSDEVKTERYTTLNPNGRFPAITDPNTDLLLWETGAIILYLIEQSDTTKKISCDTLKERNLCTQWLMFQAGWFIHLHAEKIPSAIDRYVGEIKRVLGVLESVLAKDGKEWLVGDRVTFADLAFVSFNDRLNEILMVGNEKVFDGFPNVRAWHERMASRASWSGKVLLS</sequence>
<name>A0A6A5ZIQ5_9PLEO</name>
<dbReference type="InterPro" id="IPR036249">
    <property type="entry name" value="Thioredoxin-like_sf"/>
</dbReference>
<dbReference type="EC" id="2.5.1.18" evidence="2"/>
<dbReference type="SUPFAM" id="SSF47616">
    <property type="entry name" value="GST C-terminal domain-like"/>
    <property type="match status" value="1"/>
</dbReference>
<dbReference type="InterPro" id="IPR004045">
    <property type="entry name" value="Glutathione_S-Trfase_N"/>
</dbReference>
<dbReference type="InterPro" id="IPR036282">
    <property type="entry name" value="Glutathione-S-Trfase_C_sf"/>
</dbReference>
<comment type="similarity">
    <text evidence="1">Belongs to the GST superfamily.</text>
</comment>
<dbReference type="PANTHER" id="PTHR44051:SF20">
    <property type="entry name" value="GLUTATHIONE TRANSFERASE 1 (EUROFUNG)"/>
    <property type="match status" value="1"/>
</dbReference>
<dbReference type="PANTHER" id="PTHR44051">
    <property type="entry name" value="GLUTATHIONE S-TRANSFERASE-RELATED"/>
    <property type="match status" value="1"/>
</dbReference>
<dbReference type="InterPro" id="IPR010987">
    <property type="entry name" value="Glutathione-S-Trfase_C-like"/>
</dbReference>
<evidence type="ECO:0000256" key="2">
    <source>
        <dbReference type="ARBA" id="ARBA00012452"/>
    </source>
</evidence>
<dbReference type="GO" id="GO:0004364">
    <property type="term" value="F:glutathione transferase activity"/>
    <property type="evidence" value="ECO:0007669"/>
    <property type="project" value="UniProtKB-EC"/>
</dbReference>
<dbReference type="SUPFAM" id="SSF52833">
    <property type="entry name" value="Thioredoxin-like"/>
    <property type="match status" value="1"/>
</dbReference>
<comment type="catalytic activity">
    <reaction evidence="4">
        <text>RX + glutathione = an S-substituted glutathione + a halide anion + H(+)</text>
        <dbReference type="Rhea" id="RHEA:16437"/>
        <dbReference type="ChEBI" id="CHEBI:15378"/>
        <dbReference type="ChEBI" id="CHEBI:16042"/>
        <dbReference type="ChEBI" id="CHEBI:17792"/>
        <dbReference type="ChEBI" id="CHEBI:57925"/>
        <dbReference type="ChEBI" id="CHEBI:90779"/>
        <dbReference type="EC" id="2.5.1.18"/>
    </reaction>
</comment>
<gene>
    <name evidence="7" type="ORF">BDV96DRAFT_610924</name>
</gene>
<reference evidence="7" key="1">
    <citation type="journal article" date="2020" name="Stud. Mycol.">
        <title>101 Dothideomycetes genomes: a test case for predicting lifestyles and emergence of pathogens.</title>
        <authorList>
            <person name="Haridas S."/>
            <person name="Albert R."/>
            <person name="Binder M."/>
            <person name="Bloem J."/>
            <person name="Labutti K."/>
            <person name="Salamov A."/>
            <person name="Andreopoulos B."/>
            <person name="Baker S."/>
            <person name="Barry K."/>
            <person name="Bills G."/>
            <person name="Bluhm B."/>
            <person name="Cannon C."/>
            <person name="Castanera R."/>
            <person name="Culley D."/>
            <person name="Daum C."/>
            <person name="Ezra D."/>
            <person name="Gonzalez J."/>
            <person name="Henrissat B."/>
            <person name="Kuo A."/>
            <person name="Liang C."/>
            <person name="Lipzen A."/>
            <person name="Lutzoni F."/>
            <person name="Magnuson J."/>
            <person name="Mondo S."/>
            <person name="Nolan M."/>
            <person name="Ohm R."/>
            <person name="Pangilinan J."/>
            <person name="Park H.-J."/>
            <person name="Ramirez L."/>
            <person name="Alfaro M."/>
            <person name="Sun H."/>
            <person name="Tritt A."/>
            <person name="Yoshinaga Y."/>
            <person name="Zwiers L.-H."/>
            <person name="Turgeon B."/>
            <person name="Goodwin S."/>
            <person name="Spatafora J."/>
            <person name="Crous P."/>
            <person name="Grigoriev I."/>
        </authorList>
    </citation>
    <scope>NUCLEOTIDE SEQUENCE</scope>
    <source>
        <strain evidence="7">CBS 627.86</strain>
    </source>
</reference>
<evidence type="ECO:0000259" key="5">
    <source>
        <dbReference type="PROSITE" id="PS50404"/>
    </source>
</evidence>
<dbReference type="PROSITE" id="PS50404">
    <property type="entry name" value="GST_NTER"/>
    <property type="match status" value="1"/>
</dbReference>
<dbReference type="InterPro" id="IPR040079">
    <property type="entry name" value="Glutathione_S-Trfase"/>
</dbReference>
<accession>A0A6A5ZIQ5</accession>
<evidence type="ECO:0000256" key="4">
    <source>
        <dbReference type="ARBA" id="ARBA00047960"/>
    </source>
</evidence>
<protein>
    <recommendedName>
        <fullName evidence="2">glutathione transferase</fullName>
        <ecNumber evidence="2">2.5.1.18</ecNumber>
    </recommendedName>
</protein>
<evidence type="ECO:0000313" key="8">
    <source>
        <dbReference type="Proteomes" id="UP000799770"/>
    </source>
</evidence>
<organism evidence="7 8">
    <name type="scientific">Lophiotrema nucula</name>
    <dbReference type="NCBI Taxonomy" id="690887"/>
    <lineage>
        <taxon>Eukaryota</taxon>
        <taxon>Fungi</taxon>
        <taxon>Dikarya</taxon>
        <taxon>Ascomycota</taxon>
        <taxon>Pezizomycotina</taxon>
        <taxon>Dothideomycetes</taxon>
        <taxon>Pleosporomycetidae</taxon>
        <taxon>Pleosporales</taxon>
        <taxon>Lophiotremataceae</taxon>
        <taxon>Lophiotrema</taxon>
    </lineage>
</organism>
<proteinExistence type="inferred from homology"/>
<dbReference type="AlphaFoldDB" id="A0A6A5ZIQ5"/>
<dbReference type="InterPro" id="IPR004046">
    <property type="entry name" value="GST_C"/>
</dbReference>